<reference evidence="7 8" key="1">
    <citation type="submission" date="2019-06" db="EMBL/GenBank/DDBJ databases">
        <title>Genome sequence of Litorilinea aerophila BAA-2444.</title>
        <authorList>
            <person name="Maclea K.S."/>
            <person name="Maurais E.G."/>
            <person name="Iannazzi L.C."/>
        </authorList>
    </citation>
    <scope>NUCLEOTIDE SEQUENCE [LARGE SCALE GENOMIC DNA]</scope>
    <source>
        <strain evidence="7 8">ATCC BAA-2444</strain>
    </source>
</reference>
<dbReference type="NCBIfam" id="TIGR00374">
    <property type="entry name" value="flippase-like domain"/>
    <property type="match status" value="1"/>
</dbReference>
<dbReference type="InterPro" id="IPR022791">
    <property type="entry name" value="L-PG_synthase/AglD"/>
</dbReference>
<gene>
    <name evidence="7" type="ORF">FKZ61_08440</name>
</gene>
<evidence type="ECO:0000256" key="5">
    <source>
        <dbReference type="ARBA" id="ARBA00023136"/>
    </source>
</evidence>
<dbReference type="AlphaFoldDB" id="A0A540VH62"/>
<evidence type="ECO:0000256" key="2">
    <source>
        <dbReference type="ARBA" id="ARBA00022475"/>
    </source>
</evidence>
<keyword evidence="4 6" id="KW-1133">Transmembrane helix</keyword>
<evidence type="ECO:0000313" key="7">
    <source>
        <dbReference type="EMBL" id="TQE96107.1"/>
    </source>
</evidence>
<dbReference type="Pfam" id="PF03706">
    <property type="entry name" value="LPG_synthase_TM"/>
    <property type="match status" value="1"/>
</dbReference>
<sequence>MSRSWSPPFWWPTGGAAWPRCGSRRSACCRPSWVCHLLPKPNEPSRSCMKTSWWWAILALGLLWWTFRQAALVDIVRVFQGVRPGELLLLALVNALILLSFSARWWLFLRAQGYTLPYLTLSIYRLAAFALSYVTPGPQFGGEPLQVYLVCRRHRVPVASSVAAVALDRLLEMWVNFAFLAGGSLVVLGMALWPSAVAFRAGGVLLLLVLLPTLVLGALWRGHHPISGAGEMLLAWWQRMGRGRAEAPVRLVTLLGEVQRSEDEAIRLCRGNPRLWLAALAASFLTWGLLLGEFWLMAYVLGMALSPGQLLLALLAARVAILLPMPAALGTLEASQVLAMEHLGLGAAAGISLGVLIRARDLLLAALGLWLVVLLLGRPLTGRLLASTRQGMDWRERGWPLLRGDEPPSKPPNPA</sequence>
<dbReference type="GO" id="GO:0005886">
    <property type="term" value="C:plasma membrane"/>
    <property type="evidence" value="ECO:0007669"/>
    <property type="project" value="UniProtKB-SubCell"/>
</dbReference>
<dbReference type="InParanoid" id="A0A540VH62"/>
<dbReference type="OrthoDB" id="166534at2"/>
<dbReference type="PANTHER" id="PTHR39087:SF2">
    <property type="entry name" value="UPF0104 MEMBRANE PROTEIN MJ1595"/>
    <property type="match status" value="1"/>
</dbReference>
<keyword evidence="2" id="KW-1003">Cell membrane</keyword>
<feature type="transmembrane region" description="Helical" evidence="6">
    <location>
        <begin position="310"/>
        <end position="330"/>
    </location>
</feature>
<name>A0A540VH62_9CHLR</name>
<proteinExistence type="predicted"/>
<feature type="transmembrane region" description="Helical" evidence="6">
    <location>
        <begin position="275"/>
        <end position="298"/>
    </location>
</feature>
<feature type="transmembrane region" description="Helical" evidence="6">
    <location>
        <begin position="199"/>
        <end position="220"/>
    </location>
</feature>
<dbReference type="EMBL" id="VIGC01000009">
    <property type="protein sequence ID" value="TQE96107.1"/>
    <property type="molecule type" value="Genomic_DNA"/>
</dbReference>
<dbReference type="Proteomes" id="UP000317371">
    <property type="component" value="Unassembled WGS sequence"/>
</dbReference>
<keyword evidence="8" id="KW-1185">Reference proteome</keyword>
<evidence type="ECO:0000256" key="3">
    <source>
        <dbReference type="ARBA" id="ARBA00022692"/>
    </source>
</evidence>
<feature type="transmembrane region" description="Helical" evidence="6">
    <location>
        <begin position="363"/>
        <end position="386"/>
    </location>
</feature>
<accession>A0A540VH62</accession>
<dbReference type="PANTHER" id="PTHR39087">
    <property type="entry name" value="UPF0104 MEMBRANE PROTEIN MJ1595"/>
    <property type="match status" value="1"/>
</dbReference>
<feature type="transmembrane region" description="Helical" evidence="6">
    <location>
        <begin position="53"/>
        <end position="75"/>
    </location>
</feature>
<evidence type="ECO:0000313" key="8">
    <source>
        <dbReference type="Proteomes" id="UP000317371"/>
    </source>
</evidence>
<feature type="transmembrane region" description="Helical" evidence="6">
    <location>
        <begin position="174"/>
        <end position="193"/>
    </location>
</feature>
<comment type="subcellular location">
    <subcellularLocation>
        <location evidence="1">Cell membrane</location>
        <topology evidence="1">Multi-pass membrane protein</topology>
    </subcellularLocation>
</comment>
<feature type="transmembrane region" description="Helical" evidence="6">
    <location>
        <begin position="337"/>
        <end position="357"/>
    </location>
</feature>
<organism evidence="7 8">
    <name type="scientific">Litorilinea aerophila</name>
    <dbReference type="NCBI Taxonomy" id="1204385"/>
    <lineage>
        <taxon>Bacteria</taxon>
        <taxon>Bacillati</taxon>
        <taxon>Chloroflexota</taxon>
        <taxon>Caldilineae</taxon>
        <taxon>Caldilineales</taxon>
        <taxon>Caldilineaceae</taxon>
        <taxon>Litorilinea</taxon>
    </lineage>
</organism>
<keyword evidence="5 6" id="KW-0472">Membrane</keyword>
<protein>
    <submittedName>
        <fullName evidence="7">Flippase-like domain-containing protein</fullName>
    </submittedName>
</protein>
<evidence type="ECO:0000256" key="4">
    <source>
        <dbReference type="ARBA" id="ARBA00022989"/>
    </source>
</evidence>
<keyword evidence="3 6" id="KW-0812">Transmembrane</keyword>
<evidence type="ECO:0000256" key="6">
    <source>
        <dbReference type="SAM" id="Phobius"/>
    </source>
</evidence>
<comment type="caution">
    <text evidence="7">The sequence shown here is derived from an EMBL/GenBank/DDBJ whole genome shotgun (WGS) entry which is preliminary data.</text>
</comment>
<evidence type="ECO:0000256" key="1">
    <source>
        <dbReference type="ARBA" id="ARBA00004651"/>
    </source>
</evidence>
<feature type="transmembrane region" description="Helical" evidence="6">
    <location>
        <begin position="87"/>
        <end position="108"/>
    </location>
</feature>